<dbReference type="EMBL" id="QPEX01000010">
    <property type="protein sequence ID" value="RCS54950.1"/>
    <property type="molecule type" value="Genomic_DNA"/>
</dbReference>
<name>A0A368KX17_9BACT</name>
<proteinExistence type="predicted"/>
<protein>
    <submittedName>
        <fullName evidence="3">PIN domain-containing protein</fullName>
    </submittedName>
</protein>
<evidence type="ECO:0000313" key="4">
    <source>
        <dbReference type="Proteomes" id="UP000253562"/>
    </source>
</evidence>
<dbReference type="Pfam" id="PF13470">
    <property type="entry name" value="PIN_3"/>
    <property type="match status" value="1"/>
</dbReference>
<comment type="caution">
    <text evidence="3">The sequence shown here is derived from an EMBL/GenBank/DDBJ whole genome shotgun (WGS) entry which is preliminary data.</text>
</comment>
<dbReference type="OrthoDB" id="211933at2"/>
<feature type="domain" description="VapC50 C-terminal" evidence="2">
    <location>
        <begin position="131"/>
        <end position="185"/>
    </location>
</feature>
<dbReference type="InterPro" id="IPR058652">
    <property type="entry name" value="VapC50_C"/>
</dbReference>
<evidence type="ECO:0000313" key="3">
    <source>
        <dbReference type="EMBL" id="RCS54950.1"/>
    </source>
</evidence>
<sequence>MTPPVTVVYDANILYPAPLRDLFMRLAHAGLVRARWTEMIHDEWIRSVLRDNQATSLARLTRTKTLMNQAVRDCLVTGYEELIPSLTLPDPNDRHVLAAAIHCQAEAIVTFNLKDFPTEYLASFGISPVHPDNFLTELIVTQPGPVCAALKRQREALRNPPFTAKELLDTLAAQGLIQSVYRLRPFQELL</sequence>
<dbReference type="Pfam" id="PF26343">
    <property type="entry name" value="VapC50_C"/>
    <property type="match status" value="1"/>
</dbReference>
<dbReference type="Proteomes" id="UP000253562">
    <property type="component" value="Unassembled WGS sequence"/>
</dbReference>
<dbReference type="AlphaFoldDB" id="A0A368KX17"/>
<evidence type="ECO:0000259" key="1">
    <source>
        <dbReference type="Pfam" id="PF13470"/>
    </source>
</evidence>
<feature type="domain" description="PIN" evidence="1">
    <location>
        <begin position="7"/>
        <end position="113"/>
    </location>
</feature>
<evidence type="ECO:0000259" key="2">
    <source>
        <dbReference type="Pfam" id="PF26343"/>
    </source>
</evidence>
<gene>
    <name evidence="3" type="ORF">DTL42_05380</name>
</gene>
<dbReference type="InterPro" id="IPR002716">
    <property type="entry name" value="PIN_dom"/>
</dbReference>
<organism evidence="3 4">
    <name type="scientific">Bremerella cremea</name>
    <dbReference type="NCBI Taxonomy" id="1031537"/>
    <lineage>
        <taxon>Bacteria</taxon>
        <taxon>Pseudomonadati</taxon>
        <taxon>Planctomycetota</taxon>
        <taxon>Planctomycetia</taxon>
        <taxon>Pirellulales</taxon>
        <taxon>Pirellulaceae</taxon>
        <taxon>Bremerella</taxon>
    </lineage>
</organism>
<reference evidence="3 4" key="1">
    <citation type="submission" date="2018-07" db="EMBL/GenBank/DDBJ databases">
        <title>Comparative genomes isolates from brazilian mangrove.</title>
        <authorList>
            <person name="De Araujo J.E."/>
            <person name="Taketani R.G."/>
            <person name="Silva M.C.P."/>
            <person name="Lourenco M.V."/>
            <person name="Oliveira V.M."/>
            <person name="Andreote F.D."/>
        </authorList>
    </citation>
    <scope>NUCLEOTIDE SEQUENCE [LARGE SCALE GENOMIC DNA]</scope>
    <source>
        <strain evidence="3 4">HEX PRIS-MGV</strain>
    </source>
</reference>
<accession>A0A368KX17</accession>